<evidence type="ECO:0000313" key="1">
    <source>
        <dbReference type="EMBL" id="SBV92549.1"/>
    </source>
</evidence>
<protein>
    <submittedName>
        <fullName evidence="1">Uncharacterized protein</fullName>
    </submittedName>
</protein>
<accession>A0A212IZC3</accession>
<gene>
    <name evidence="1" type="ORF">KM92DES2_10283</name>
</gene>
<reference evidence="1" key="1">
    <citation type="submission" date="2016-04" db="EMBL/GenBank/DDBJ databases">
        <authorList>
            <person name="Evans L.H."/>
            <person name="Alamgir A."/>
            <person name="Owens N."/>
            <person name="Weber N.D."/>
            <person name="Virtaneva K."/>
            <person name="Barbian K."/>
            <person name="Babar A."/>
            <person name="Rosenke K."/>
        </authorList>
    </citation>
    <scope>NUCLEOTIDE SEQUENCE</scope>
    <source>
        <strain evidence="1">92-2</strain>
    </source>
</reference>
<name>A0A212IZC3_9BACT</name>
<dbReference type="EMBL" id="FLUP01000001">
    <property type="protein sequence ID" value="SBV92549.1"/>
    <property type="molecule type" value="Genomic_DNA"/>
</dbReference>
<sequence>MRPLHLDQAPLNFAQIAAELHVPNVALKLYFSN</sequence>
<proteinExistence type="predicted"/>
<dbReference type="AlphaFoldDB" id="A0A212IZC3"/>
<organism evidence="1">
    <name type="scientific">uncultured Desulfovibrio sp</name>
    <dbReference type="NCBI Taxonomy" id="167968"/>
    <lineage>
        <taxon>Bacteria</taxon>
        <taxon>Pseudomonadati</taxon>
        <taxon>Thermodesulfobacteriota</taxon>
        <taxon>Desulfovibrionia</taxon>
        <taxon>Desulfovibrionales</taxon>
        <taxon>Desulfovibrionaceae</taxon>
        <taxon>Desulfovibrio</taxon>
        <taxon>environmental samples</taxon>
    </lineage>
</organism>